<keyword evidence="2" id="KW-1185">Reference proteome</keyword>
<evidence type="ECO:0000313" key="1">
    <source>
        <dbReference type="EMBL" id="AEB09648.1"/>
    </source>
</evidence>
<protein>
    <submittedName>
        <fullName evidence="1">Uncharacterized protein</fullName>
    </submittedName>
</protein>
<name>F2NI22_DESAR</name>
<dbReference type="STRING" id="880072.Desac_1808"/>
<dbReference type="RefSeq" id="WP_013706757.1">
    <property type="nucleotide sequence ID" value="NC_015388.1"/>
</dbReference>
<dbReference type="HOGENOM" id="CLU_2665091_0_0_7"/>
<reference evidence="1 2" key="1">
    <citation type="journal article" date="2011" name="Stand. Genomic Sci.">
        <title>Complete genome sequence of the acetate-degrading sulfate reducer Desulfobacca acetoxidans type strain (ASRB2).</title>
        <authorList>
            <person name="Goker M."/>
            <person name="Teshima H."/>
            <person name="Lapidus A."/>
            <person name="Nolan M."/>
            <person name="Lucas S."/>
            <person name="Hammon N."/>
            <person name="Deshpande S."/>
            <person name="Cheng J.F."/>
            <person name="Tapia R."/>
            <person name="Han C."/>
            <person name="Goodwin L."/>
            <person name="Pitluck S."/>
            <person name="Huntemann M."/>
            <person name="Liolios K."/>
            <person name="Ivanova N."/>
            <person name="Pagani I."/>
            <person name="Mavromatis K."/>
            <person name="Ovchinikova G."/>
            <person name="Pati A."/>
            <person name="Chen A."/>
            <person name="Palaniappan K."/>
            <person name="Land M."/>
            <person name="Hauser L."/>
            <person name="Brambilla E.M."/>
            <person name="Rohde M."/>
            <person name="Spring S."/>
            <person name="Detter J.C."/>
            <person name="Woyke T."/>
            <person name="Bristow J."/>
            <person name="Eisen J.A."/>
            <person name="Markowitz V."/>
            <person name="Hugenholtz P."/>
            <person name="Kyrpides N.C."/>
            <person name="Klenk H.P."/>
        </authorList>
    </citation>
    <scope>NUCLEOTIDE SEQUENCE [LARGE SCALE GENOMIC DNA]</scope>
    <source>
        <strain evidence="2">ATCC 700848 / DSM 11109 / ASRB2</strain>
    </source>
</reference>
<dbReference type="Proteomes" id="UP000000483">
    <property type="component" value="Chromosome"/>
</dbReference>
<dbReference type="KEGG" id="dao:Desac_1808"/>
<dbReference type="EMBL" id="CP002629">
    <property type="protein sequence ID" value="AEB09648.1"/>
    <property type="molecule type" value="Genomic_DNA"/>
</dbReference>
<reference evidence="2" key="2">
    <citation type="submission" date="2011-03" db="EMBL/GenBank/DDBJ databases">
        <title>The complete genome of Desulfobacca acetoxidans DSM 11109.</title>
        <authorList>
            <consortium name="US DOE Joint Genome Institute (JGI-PGF)"/>
            <person name="Lucas S."/>
            <person name="Copeland A."/>
            <person name="Lapidus A."/>
            <person name="Bruce D."/>
            <person name="Goodwin L."/>
            <person name="Pitluck S."/>
            <person name="Peters L."/>
            <person name="Kyrpides N."/>
            <person name="Mavromatis K."/>
            <person name="Ivanova N."/>
            <person name="Ovchinnikova G."/>
            <person name="Teshima H."/>
            <person name="Detter J.C."/>
            <person name="Han C."/>
            <person name="Land M."/>
            <person name="Hauser L."/>
            <person name="Markowitz V."/>
            <person name="Cheng J.-F."/>
            <person name="Hugenholtz P."/>
            <person name="Woyke T."/>
            <person name="Wu D."/>
            <person name="Spring S."/>
            <person name="Schueler E."/>
            <person name="Brambilla E."/>
            <person name="Klenk H.-P."/>
            <person name="Eisen J.A."/>
        </authorList>
    </citation>
    <scope>NUCLEOTIDE SEQUENCE [LARGE SCALE GENOMIC DNA]</scope>
    <source>
        <strain evidence="2">ATCC 700848 / DSM 11109 / ASRB2</strain>
    </source>
</reference>
<organism evidence="1 2">
    <name type="scientific">Desulfobacca acetoxidans (strain ATCC 700848 / DSM 11109 / ASRB2)</name>
    <dbReference type="NCBI Taxonomy" id="880072"/>
    <lineage>
        <taxon>Bacteria</taxon>
        <taxon>Pseudomonadati</taxon>
        <taxon>Thermodesulfobacteriota</taxon>
        <taxon>Desulfobaccia</taxon>
        <taxon>Desulfobaccales</taxon>
        <taxon>Desulfobaccaceae</taxon>
        <taxon>Desulfobacca</taxon>
    </lineage>
</organism>
<dbReference type="AlphaFoldDB" id="F2NI22"/>
<sequence length="75" mass="8331">MDIHIGNIRVRAQNLTPAQGRQLGERIGTLLAERLARGEVLPREAGRIWARVSGRGNETMEQLAVQVVRTIIEGM</sequence>
<proteinExistence type="predicted"/>
<evidence type="ECO:0000313" key="2">
    <source>
        <dbReference type="Proteomes" id="UP000000483"/>
    </source>
</evidence>
<gene>
    <name evidence="1" type="ordered locus">Desac_1808</name>
</gene>
<accession>F2NI22</accession>